<feature type="region of interest" description="Disordered" evidence="4">
    <location>
        <begin position="515"/>
        <end position="536"/>
    </location>
</feature>
<dbReference type="PROSITE" id="PS50294">
    <property type="entry name" value="WD_REPEATS_REGION"/>
    <property type="match status" value="3"/>
</dbReference>
<gene>
    <name evidence="5" type="ORF">BDV36DRAFT_301900</name>
</gene>
<keyword evidence="2" id="KW-0677">Repeat</keyword>
<name>A0ABQ6W2J5_9EURO</name>
<dbReference type="InterPro" id="IPR015943">
    <property type="entry name" value="WD40/YVTN_repeat-like_dom_sf"/>
</dbReference>
<dbReference type="PANTHER" id="PTHR46202:SF1">
    <property type="entry name" value="DNA EXCISION REPAIR PROTEIN ERCC-8"/>
    <property type="match status" value="1"/>
</dbReference>
<dbReference type="InterPro" id="IPR036322">
    <property type="entry name" value="WD40_repeat_dom_sf"/>
</dbReference>
<dbReference type="Gene3D" id="2.130.10.10">
    <property type="entry name" value="YVTN repeat-like/Quinoprotein amine dehydrogenase"/>
    <property type="match status" value="1"/>
</dbReference>
<dbReference type="SMART" id="SM00320">
    <property type="entry name" value="WD40"/>
    <property type="match status" value="5"/>
</dbReference>
<dbReference type="PROSITE" id="PS00678">
    <property type="entry name" value="WD_REPEATS_1"/>
    <property type="match status" value="2"/>
</dbReference>
<evidence type="ECO:0000313" key="5">
    <source>
        <dbReference type="EMBL" id="KAE8411368.1"/>
    </source>
</evidence>
<evidence type="ECO:0000256" key="2">
    <source>
        <dbReference type="ARBA" id="ARBA00022737"/>
    </source>
</evidence>
<protein>
    <submittedName>
        <fullName evidence="5">WD repeat protein</fullName>
    </submittedName>
</protein>
<keyword evidence="1 3" id="KW-0853">WD repeat</keyword>
<feature type="repeat" description="WD" evidence="3">
    <location>
        <begin position="358"/>
        <end position="399"/>
    </location>
</feature>
<sequence length="552" mass="60006">MAKKNELLGMVTDYKVYYGPSELESSGEICAKCAILLEDMTLAMAMERIHRKAPNIQIATYINHGIIISEGKKKAKIFTRQDETLGSISPHTFHVAQTSHLVHHLEPSPGIRFSSRQNPGQPVAAVDVHLNSEEELYAHRAGVNVLAIDQYDGRFMISGGADPSIHLWDLETRGSELGHVHKSIASVTKSSHEDAHTHAITSVSIYPFDPVPSTVLTTSRDGTLKLSALEPSAITPVHTFKLDCTPYAHSMSSHPASPLLIAVGTSERPVRLLDLRSGLSTHGLPGHSSSVLSVSWAPHRPHILASASADHKVIIFDIRRGGHNSAIAALDMDDAVGLIPPRNAPSNYKSRPAFSPHARAHNGAVTGVRWTSNGSHVVTAGQDARIRIWDASTGANTLAHFGPRVRNAVTSHLAERAPLVLPKGVMGPGQETLLWANFSENDDRGEILMFEMREGTFIKRLKVPGLLGGQQQFRGRSSALSAARINSLVWRGNGASGEGLEMFSAHGDGTIRSWVSREPEGEPDEAEEAEQADRKRKRDVLDEIYRGFIGQV</sequence>
<dbReference type="InterPro" id="IPR001680">
    <property type="entry name" value="WD40_rpt"/>
</dbReference>
<proteinExistence type="predicted"/>
<dbReference type="SUPFAM" id="SSF50978">
    <property type="entry name" value="WD40 repeat-like"/>
    <property type="match status" value="1"/>
</dbReference>
<dbReference type="PANTHER" id="PTHR46202">
    <property type="entry name" value="DNA EXCISION REPAIR PROTEIN ERCC-8"/>
    <property type="match status" value="1"/>
</dbReference>
<evidence type="ECO:0000313" key="6">
    <source>
        <dbReference type="Proteomes" id="UP000325395"/>
    </source>
</evidence>
<dbReference type="Pfam" id="PF00400">
    <property type="entry name" value="WD40"/>
    <property type="match status" value="4"/>
</dbReference>
<dbReference type="Proteomes" id="UP000325395">
    <property type="component" value="Unassembled WGS sequence"/>
</dbReference>
<evidence type="ECO:0000256" key="1">
    <source>
        <dbReference type="ARBA" id="ARBA00022574"/>
    </source>
</evidence>
<dbReference type="EMBL" id="ML735878">
    <property type="protein sequence ID" value="KAE8411368.1"/>
    <property type="molecule type" value="Genomic_DNA"/>
</dbReference>
<reference evidence="5 6" key="1">
    <citation type="submission" date="2019-04" db="EMBL/GenBank/DDBJ databases">
        <authorList>
            <consortium name="DOE Joint Genome Institute"/>
            <person name="Mondo S."/>
            <person name="Kjaerbolling I."/>
            <person name="Vesth T."/>
            <person name="Frisvad J.C."/>
            <person name="Nybo J.L."/>
            <person name="Theobald S."/>
            <person name="Kildgaard S."/>
            <person name="Isbrandt T."/>
            <person name="Kuo A."/>
            <person name="Sato A."/>
            <person name="Lyhne E.K."/>
            <person name="Kogle M.E."/>
            <person name="Wiebenga A."/>
            <person name="Kun R.S."/>
            <person name="Lubbers R.J."/>
            <person name="Makela M.R."/>
            <person name="Barry K."/>
            <person name="Chovatia M."/>
            <person name="Clum A."/>
            <person name="Daum C."/>
            <person name="Haridas S."/>
            <person name="He G."/>
            <person name="LaButti K."/>
            <person name="Lipzen A."/>
            <person name="Riley R."/>
            <person name="Salamov A."/>
            <person name="Simmons B.A."/>
            <person name="Magnuson J.K."/>
            <person name="Henrissat B."/>
            <person name="Mortensen U.H."/>
            <person name="Larsen T.O."/>
            <person name="Devries R.P."/>
            <person name="Grigoriev I.V."/>
            <person name="Machida M."/>
            <person name="Baker S.E."/>
            <person name="Andersen M.R."/>
            <person name="Cantor M.N."/>
            <person name="Hua S.X."/>
        </authorList>
    </citation>
    <scope>NUCLEOTIDE SEQUENCE [LARGE SCALE GENOMIC DNA]</scope>
    <source>
        <strain evidence="5 6">CBS 117616</strain>
    </source>
</reference>
<evidence type="ECO:0000256" key="3">
    <source>
        <dbReference type="PROSITE-ProRule" id="PRU00221"/>
    </source>
</evidence>
<dbReference type="InterPro" id="IPR042238">
    <property type="entry name" value="Rad28/ERCC8/Ckn1/ATCSA-1"/>
</dbReference>
<organism evidence="5 6">
    <name type="scientific">Aspergillus pseudocaelatus</name>
    <dbReference type="NCBI Taxonomy" id="1825620"/>
    <lineage>
        <taxon>Eukaryota</taxon>
        <taxon>Fungi</taxon>
        <taxon>Dikarya</taxon>
        <taxon>Ascomycota</taxon>
        <taxon>Pezizomycotina</taxon>
        <taxon>Eurotiomycetes</taxon>
        <taxon>Eurotiomycetidae</taxon>
        <taxon>Eurotiales</taxon>
        <taxon>Aspergillaceae</taxon>
        <taxon>Aspergillus</taxon>
        <taxon>Aspergillus subgen. Circumdati</taxon>
    </lineage>
</organism>
<feature type="repeat" description="WD" evidence="3">
    <location>
        <begin position="284"/>
        <end position="326"/>
    </location>
</feature>
<feature type="repeat" description="WD" evidence="3">
    <location>
        <begin position="136"/>
        <end position="172"/>
    </location>
</feature>
<feature type="compositionally biased region" description="Acidic residues" evidence="4">
    <location>
        <begin position="521"/>
        <end position="530"/>
    </location>
</feature>
<accession>A0ABQ6W2J5</accession>
<dbReference type="InterPro" id="IPR019775">
    <property type="entry name" value="WD40_repeat_CS"/>
</dbReference>
<evidence type="ECO:0000256" key="4">
    <source>
        <dbReference type="SAM" id="MobiDB-lite"/>
    </source>
</evidence>
<keyword evidence="6" id="KW-1185">Reference proteome</keyword>
<dbReference type="PROSITE" id="PS50082">
    <property type="entry name" value="WD_REPEATS_2"/>
    <property type="match status" value="3"/>
</dbReference>